<accession>A0A4R2GRN9</accession>
<name>A0A4R2GRN9_9HYPH</name>
<dbReference type="EMBL" id="SLWL01000009">
    <property type="protein sequence ID" value="TCO12477.1"/>
    <property type="molecule type" value="Genomic_DNA"/>
</dbReference>
<dbReference type="Proteomes" id="UP000294881">
    <property type="component" value="Unassembled WGS sequence"/>
</dbReference>
<keyword evidence="1" id="KW-0175">Coiled coil</keyword>
<dbReference type="InterPro" id="IPR025310">
    <property type="entry name" value="DUF4164"/>
</dbReference>
<protein>
    <submittedName>
        <fullName evidence="2">Uncharacterized protein DUF4164</fullName>
    </submittedName>
</protein>
<evidence type="ECO:0000313" key="2">
    <source>
        <dbReference type="EMBL" id="TCO12477.1"/>
    </source>
</evidence>
<evidence type="ECO:0000256" key="1">
    <source>
        <dbReference type="SAM" id="Coils"/>
    </source>
</evidence>
<dbReference type="RefSeq" id="WP_132007701.1">
    <property type="nucleotide sequence ID" value="NZ_JBHUNN010000002.1"/>
</dbReference>
<keyword evidence="3" id="KW-1185">Reference proteome</keyword>
<feature type="coiled-coil region" evidence="1">
    <location>
        <begin position="3"/>
        <end position="79"/>
    </location>
</feature>
<evidence type="ECO:0000313" key="3">
    <source>
        <dbReference type="Proteomes" id="UP000294881"/>
    </source>
</evidence>
<proteinExistence type="predicted"/>
<sequence length="92" mass="9897">MNLNEALKRLDAALTALEAAAARRAEADRRTIDIETELSLMQDDRARLAVDLDGAMARLARLQAAASEVEERVERAIGVVTAVLAADEHGEA</sequence>
<reference evidence="2 3" key="1">
    <citation type="submission" date="2019-03" db="EMBL/GenBank/DDBJ databases">
        <title>Genomic Encyclopedia of Type Strains, Phase IV (KMG-IV): sequencing the most valuable type-strain genomes for metagenomic binning, comparative biology and taxonomic classification.</title>
        <authorList>
            <person name="Goeker M."/>
        </authorList>
    </citation>
    <scope>NUCLEOTIDE SEQUENCE [LARGE SCALE GENOMIC DNA]</scope>
    <source>
        <strain evidence="2 3">DSM 22958</strain>
    </source>
</reference>
<organism evidence="2 3">
    <name type="scientific">Camelimonas lactis</name>
    <dbReference type="NCBI Taxonomy" id="659006"/>
    <lineage>
        <taxon>Bacteria</taxon>
        <taxon>Pseudomonadati</taxon>
        <taxon>Pseudomonadota</taxon>
        <taxon>Alphaproteobacteria</taxon>
        <taxon>Hyphomicrobiales</taxon>
        <taxon>Chelatococcaceae</taxon>
        <taxon>Camelimonas</taxon>
    </lineage>
</organism>
<comment type="caution">
    <text evidence="2">The sequence shown here is derived from an EMBL/GenBank/DDBJ whole genome shotgun (WGS) entry which is preliminary data.</text>
</comment>
<dbReference type="Pfam" id="PF13747">
    <property type="entry name" value="DUF4164"/>
    <property type="match status" value="1"/>
</dbReference>
<gene>
    <name evidence="2" type="ORF">EV666_109125</name>
</gene>
<dbReference type="AlphaFoldDB" id="A0A4R2GRN9"/>